<evidence type="ECO:0000313" key="1">
    <source>
        <dbReference type="EMBL" id="MDY5155672.1"/>
    </source>
</evidence>
<dbReference type="Proteomes" id="UP001281731">
    <property type="component" value="Unassembled WGS sequence"/>
</dbReference>
<dbReference type="AlphaFoldDB" id="A0AAW9HSS4"/>
<comment type="caution">
    <text evidence="1">The sequence shown here is derived from an EMBL/GenBank/DDBJ whole genome shotgun (WGS) entry which is preliminary data.</text>
</comment>
<sequence>MKIHSHAFKHGLTQDQIIHAFTTAGSERFIRPRDKHLDPPRWALIGFDSAGRPIELVAVELATNDALIIHANYLTKGFLKETQQKGKRL</sequence>
<organism evidence="1 2">
    <name type="scientific">Actinotignum urinale</name>
    <dbReference type="NCBI Taxonomy" id="190146"/>
    <lineage>
        <taxon>Bacteria</taxon>
        <taxon>Bacillati</taxon>
        <taxon>Actinomycetota</taxon>
        <taxon>Actinomycetes</taxon>
        <taxon>Actinomycetales</taxon>
        <taxon>Actinomycetaceae</taxon>
        <taxon>Actinotignum</taxon>
    </lineage>
</organism>
<accession>A0AAW9HSS4</accession>
<reference evidence="1" key="1">
    <citation type="submission" date="2023-10" db="EMBL/GenBank/DDBJ databases">
        <title>Whole Genome based description of the genera Actinobaculum and Actinotignum reveals a complex phylogenetic relationship within the species included in the genus Actinotignum.</title>
        <authorList>
            <person name="Jensen C.S."/>
            <person name="Dargis R."/>
            <person name="Kemp M."/>
            <person name="Christensen J.J."/>
        </authorList>
    </citation>
    <scope>NUCLEOTIDE SEQUENCE</scope>
    <source>
        <strain evidence="1">SLA_B511</strain>
    </source>
</reference>
<name>A0AAW9HSS4_9ACTO</name>
<gene>
    <name evidence="1" type="ORF">R6G80_08120</name>
</gene>
<protein>
    <recommendedName>
        <fullName evidence="3">DUF4258 domain-containing protein</fullName>
    </recommendedName>
</protein>
<proteinExistence type="predicted"/>
<evidence type="ECO:0000313" key="2">
    <source>
        <dbReference type="Proteomes" id="UP001281731"/>
    </source>
</evidence>
<dbReference type="RefSeq" id="WP_320756777.1">
    <property type="nucleotide sequence ID" value="NZ_JAWNGC010000026.1"/>
</dbReference>
<evidence type="ECO:0008006" key="3">
    <source>
        <dbReference type="Google" id="ProtNLM"/>
    </source>
</evidence>
<dbReference type="EMBL" id="JAWNGC010000026">
    <property type="protein sequence ID" value="MDY5155672.1"/>
    <property type="molecule type" value="Genomic_DNA"/>
</dbReference>